<dbReference type="EMBL" id="FWXV01000012">
    <property type="protein sequence ID" value="SMD25667.1"/>
    <property type="molecule type" value="Genomic_DNA"/>
</dbReference>
<evidence type="ECO:0000313" key="8">
    <source>
        <dbReference type="EMBL" id="SMD25667.1"/>
    </source>
</evidence>
<feature type="transmembrane region" description="Helical" evidence="7">
    <location>
        <begin position="167"/>
        <end position="191"/>
    </location>
</feature>
<keyword evidence="3" id="KW-1003">Cell membrane</keyword>
<protein>
    <recommendedName>
        <fullName evidence="7">UPF0056 membrane protein</fullName>
    </recommendedName>
</protein>
<evidence type="ECO:0000256" key="7">
    <source>
        <dbReference type="RuleBase" id="RU362048"/>
    </source>
</evidence>
<evidence type="ECO:0000256" key="6">
    <source>
        <dbReference type="ARBA" id="ARBA00023136"/>
    </source>
</evidence>
<comment type="similarity">
    <text evidence="2 7">Belongs to the UPF0056 (MarC) family.</text>
</comment>
<feature type="transmembrane region" description="Helical" evidence="7">
    <location>
        <begin position="139"/>
        <end position="160"/>
    </location>
</feature>
<dbReference type="Pfam" id="PF01914">
    <property type="entry name" value="MarC"/>
    <property type="match status" value="1"/>
</dbReference>
<evidence type="ECO:0000256" key="2">
    <source>
        <dbReference type="ARBA" id="ARBA00009784"/>
    </source>
</evidence>
<feature type="transmembrane region" description="Helical" evidence="7">
    <location>
        <begin position="6"/>
        <end position="28"/>
    </location>
</feature>
<evidence type="ECO:0000256" key="3">
    <source>
        <dbReference type="ARBA" id="ARBA00022475"/>
    </source>
</evidence>
<dbReference type="Proteomes" id="UP000192674">
    <property type="component" value="Unassembled WGS sequence"/>
</dbReference>
<dbReference type="PANTHER" id="PTHR33508:SF1">
    <property type="entry name" value="UPF0056 MEMBRANE PROTEIN YHCE"/>
    <property type="match status" value="1"/>
</dbReference>
<dbReference type="AlphaFoldDB" id="A0A1W2FUK8"/>
<evidence type="ECO:0000256" key="4">
    <source>
        <dbReference type="ARBA" id="ARBA00022692"/>
    </source>
</evidence>
<comment type="subcellular location">
    <subcellularLocation>
        <location evidence="1 7">Cell membrane</location>
        <topology evidence="1 7">Multi-pass membrane protein</topology>
    </subcellularLocation>
</comment>
<organism evidence="8 9">
    <name type="scientific">Kibdelosporangium aridum</name>
    <dbReference type="NCBI Taxonomy" id="2030"/>
    <lineage>
        <taxon>Bacteria</taxon>
        <taxon>Bacillati</taxon>
        <taxon>Actinomycetota</taxon>
        <taxon>Actinomycetes</taxon>
        <taxon>Pseudonocardiales</taxon>
        <taxon>Pseudonocardiaceae</taxon>
        <taxon>Kibdelosporangium</taxon>
    </lineage>
</organism>
<evidence type="ECO:0000313" key="9">
    <source>
        <dbReference type="Proteomes" id="UP000192674"/>
    </source>
</evidence>
<evidence type="ECO:0000256" key="1">
    <source>
        <dbReference type="ARBA" id="ARBA00004651"/>
    </source>
</evidence>
<feature type="transmembrane region" description="Helical" evidence="7">
    <location>
        <begin position="109"/>
        <end position="127"/>
    </location>
</feature>
<name>A0A1W2FUK8_KIBAR</name>
<feature type="transmembrane region" description="Helical" evidence="7">
    <location>
        <begin position="67"/>
        <end position="88"/>
    </location>
</feature>
<dbReference type="InterPro" id="IPR002771">
    <property type="entry name" value="Multi_antbiot-R_MarC"/>
</dbReference>
<dbReference type="GO" id="GO:0005886">
    <property type="term" value="C:plasma membrane"/>
    <property type="evidence" value="ECO:0007669"/>
    <property type="project" value="UniProtKB-SubCell"/>
</dbReference>
<keyword evidence="6 7" id="KW-0472">Membrane</keyword>
<gene>
    <name evidence="8" type="ORF">SAMN05661093_09251</name>
</gene>
<reference evidence="8 9" key="1">
    <citation type="submission" date="2017-04" db="EMBL/GenBank/DDBJ databases">
        <authorList>
            <person name="Afonso C.L."/>
            <person name="Miller P.J."/>
            <person name="Scott M.A."/>
            <person name="Spackman E."/>
            <person name="Goraichik I."/>
            <person name="Dimitrov K.M."/>
            <person name="Suarez D.L."/>
            <person name="Swayne D.E."/>
        </authorList>
    </citation>
    <scope>NUCLEOTIDE SEQUENCE [LARGE SCALE GENOMIC DNA]</scope>
    <source>
        <strain evidence="8 9">DSM 43828</strain>
    </source>
</reference>
<keyword evidence="5 7" id="KW-1133">Transmembrane helix</keyword>
<sequence length="201" mass="21485">MMACMTFVEAFSILVAVVGPPKILLAFLVDTQGAEARRRWRVAFTTTATAVATGLFVIVAGRLLIQLFHISAGALMLASGVILFVHALDLVLGRKQEPEHDQTGGTHELATAFYANPVAVAYLFLMADASTWSASFVLAGAYISVIALDFAAIPVLGILLRYVKMTYAWVLVRVLGVLLAALGVDLIITGLEQLHIIGEVS</sequence>
<feature type="transmembrane region" description="Helical" evidence="7">
    <location>
        <begin position="40"/>
        <end position="61"/>
    </location>
</feature>
<dbReference type="PANTHER" id="PTHR33508">
    <property type="entry name" value="UPF0056 MEMBRANE PROTEIN YHCE"/>
    <property type="match status" value="1"/>
</dbReference>
<keyword evidence="4 7" id="KW-0812">Transmembrane</keyword>
<proteinExistence type="inferred from homology"/>
<accession>A0A1W2FUK8</accession>
<keyword evidence="9" id="KW-1185">Reference proteome</keyword>
<evidence type="ECO:0000256" key="5">
    <source>
        <dbReference type="ARBA" id="ARBA00022989"/>
    </source>
</evidence>